<feature type="region of interest" description="Disordered" evidence="1">
    <location>
        <begin position="122"/>
        <end position="157"/>
    </location>
</feature>
<evidence type="ECO:0000256" key="2">
    <source>
        <dbReference type="SAM" id="Phobius"/>
    </source>
</evidence>
<evidence type="ECO:0000313" key="4">
    <source>
        <dbReference type="Proteomes" id="UP000886523"/>
    </source>
</evidence>
<evidence type="ECO:0000256" key="1">
    <source>
        <dbReference type="SAM" id="MobiDB-lite"/>
    </source>
</evidence>
<feature type="region of interest" description="Disordered" evidence="1">
    <location>
        <begin position="171"/>
        <end position="192"/>
    </location>
</feature>
<dbReference type="AlphaFoldDB" id="A0A9P6DMK8"/>
<reference evidence="3" key="1">
    <citation type="journal article" date="2020" name="Nat. Commun.">
        <title>Large-scale genome sequencing of mycorrhizal fungi provides insights into the early evolution of symbiotic traits.</title>
        <authorList>
            <person name="Miyauchi S."/>
            <person name="Kiss E."/>
            <person name="Kuo A."/>
            <person name="Drula E."/>
            <person name="Kohler A."/>
            <person name="Sanchez-Garcia M."/>
            <person name="Morin E."/>
            <person name="Andreopoulos B."/>
            <person name="Barry K.W."/>
            <person name="Bonito G."/>
            <person name="Buee M."/>
            <person name="Carver A."/>
            <person name="Chen C."/>
            <person name="Cichocki N."/>
            <person name="Clum A."/>
            <person name="Culley D."/>
            <person name="Crous P.W."/>
            <person name="Fauchery L."/>
            <person name="Girlanda M."/>
            <person name="Hayes R.D."/>
            <person name="Keri Z."/>
            <person name="LaButti K."/>
            <person name="Lipzen A."/>
            <person name="Lombard V."/>
            <person name="Magnuson J."/>
            <person name="Maillard F."/>
            <person name="Murat C."/>
            <person name="Nolan M."/>
            <person name="Ohm R.A."/>
            <person name="Pangilinan J."/>
            <person name="Pereira M.F."/>
            <person name="Perotto S."/>
            <person name="Peter M."/>
            <person name="Pfister S."/>
            <person name="Riley R."/>
            <person name="Sitrit Y."/>
            <person name="Stielow J.B."/>
            <person name="Szollosi G."/>
            <person name="Zifcakova L."/>
            <person name="Stursova M."/>
            <person name="Spatafora J.W."/>
            <person name="Tedersoo L."/>
            <person name="Vaario L.M."/>
            <person name="Yamada A."/>
            <person name="Yan M."/>
            <person name="Wang P."/>
            <person name="Xu J."/>
            <person name="Bruns T."/>
            <person name="Baldrian P."/>
            <person name="Vilgalys R."/>
            <person name="Dunand C."/>
            <person name="Henrissat B."/>
            <person name="Grigoriev I.V."/>
            <person name="Hibbett D."/>
            <person name="Nagy L.G."/>
            <person name="Martin F.M."/>
        </authorList>
    </citation>
    <scope>NUCLEOTIDE SEQUENCE</scope>
    <source>
        <strain evidence="3">UP504</strain>
    </source>
</reference>
<evidence type="ECO:0000313" key="3">
    <source>
        <dbReference type="EMBL" id="KAF9508056.1"/>
    </source>
</evidence>
<gene>
    <name evidence="3" type="ORF">BS47DRAFT_1350784</name>
</gene>
<keyword evidence="2" id="KW-1133">Transmembrane helix</keyword>
<protein>
    <submittedName>
        <fullName evidence="3">Uncharacterized protein</fullName>
    </submittedName>
</protein>
<dbReference type="EMBL" id="MU129066">
    <property type="protein sequence ID" value="KAF9508056.1"/>
    <property type="molecule type" value="Genomic_DNA"/>
</dbReference>
<comment type="caution">
    <text evidence="3">The sequence shown here is derived from an EMBL/GenBank/DDBJ whole genome shotgun (WGS) entry which is preliminary data.</text>
</comment>
<accession>A0A9P6DMK8</accession>
<sequence length="192" mass="19486">MPTGYDENLVASVPAASRADMQAGYNLDLLENREPTPALPRNVPASPGVPDPVIPGHAFESDVEYGNNSTTIPKEYASAEDGLLDHKRTTSFWRTTRAKVTLAVLIAVVIIAAVIGGAVGATAGKKSSHTNATTAPSPSHSSPLSSSTSSNPLRTPAPTAVTITTATAGGASNTLASVSAPEASSPALGTRL</sequence>
<keyword evidence="2" id="KW-0812">Transmembrane</keyword>
<organism evidence="3 4">
    <name type="scientific">Hydnum rufescens UP504</name>
    <dbReference type="NCBI Taxonomy" id="1448309"/>
    <lineage>
        <taxon>Eukaryota</taxon>
        <taxon>Fungi</taxon>
        <taxon>Dikarya</taxon>
        <taxon>Basidiomycota</taxon>
        <taxon>Agaricomycotina</taxon>
        <taxon>Agaricomycetes</taxon>
        <taxon>Cantharellales</taxon>
        <taxon>Hydnaceae</taxon>
        <taxon>Hydnum</taxon>
    </lineage>
</organism>
<dbReference type="OrthoDB" id="3268868at2759"/>
<feature type="transmembrane region" description="Helical" evidence="2">
    <location>
        <begin position="100"/>
        <end position="121"/>
    </location>
</feature>
<keyword evidence="4" id="KW-1185">Reference proteome</keyword>
<proteinExistence type="predicted"/>
<keyword evidence="2" id="KW-0472">Membrane</keyword>
<dbReference type="Proteomes" id="UP000886523">
    <property type="component" value="Unassembled WGS sequence"/>
</dbReference>
<name>A0A9P6DMK8_9AGAM</name>